<sequence>MFFFYLYNKGVLFPTYPLPVLVAKTWLLDRQLVQVSLCLKREEKKGMPEHAAWWMKKGLFIPETNCDGA</sequence>
<dbReference type="Proteomes" id="UP001219568">
    <property type="component" value="Unassembled WGS sequence"/>
</dbReference>
<reference evidence="1" key="1">
    <citation type="journal article" date="2023" name="IMA Fungus">
        <title>Comparative genomic study of the Penicillium genus elucidates a diverse pangenome and 15 lateral gene transfer events.</title>
        <authorList>
            <person name="Petersen C."/>
            <person name="Sorensen T."/>
            <person name="Nielsen M.R."/>
            <person name="Sondergaard T.E."/>
            <person name="Sorensen J.L."/>
            <person name="Fitzpatrick D.A."/>
            <person name="Frisvad J.C."/>
            <person name="Nielsen K.L."/>
        </authorList>
    </citation>
    <scope>NUCLEOTIDE SEQUENCE</scope>
    <source>
        <strain evidence="1">IBT 15450</strain>
    </source>
</reference>
<evidence type="ECO:0000313" key="2">
    <source>
        <dbReference type="Proteomes" id="UP001219568"/>
    </source>
</evidence>
<organism evidence="1 2">
    <name type="scientific">Penicillium canescens</name>
    <dbReference type="NCBI Taxonomy" id="5083"/>
    <lineage>
        <taxon>Eukaryota</taxon>
        <taxon>Fungi</taxon>
        <taxon>Dikarya</taxon>
        <taxon>Ascomycota</taxon>
        <taxon>Pezizomycotina</taxon>
        <taxon>Eurotiomycetes</taxon>
        <taxon>Eurotiomycetidae</taxon>
        <taxon>Eurotiales</taxon>
        <taxon>Aspergillaceae</taxon>
        <taxon>Penicillium</taxon>
    </lineage>
</organism>
<gene>
    <name evidence="1" type="ORF">N7460_007322</name>
</gene>
<accession>A0AAD6IAS8</accession>
<keyword evidence="2" id="KW-1185">Reference proteome</keyword>
<dbReference type="AlphaFoldDB" id="A0AAD6IAS8"/>
<dbReference type="EMBL" id="JAQJZL010000008">
    <property type="protein sequence ID" value="KAJ6038605.1"/>
    <property type="molecule type" value="Genomic_DNA"/>
</dbReference>
<evidence type="ECO:0000313" key="1">
    <source>
        <dbReference type="EMBL" id="KAJ6038605.1"/>
    </source>
</evidence>
<proteinExistence type="predicted"/>
<reference evidence="1" key="2">
    <citation type="submission" date="2023-01" db="EMBL/GenBank/DDBJ databases">
        <authorList>
            <person name="Petersen C."/>
        </authorList>
    </citation>
    <scope>NUCLEOTIDE SEQUENCE</scope>
    <source>
        <strain evidence="1">IBT 15450</strain>
    </source>
</reference>
<protein>
    <submittedName>
        <fullName evidence="1">Uncharacterized protein</fullName>
    </submittedName>
</protein>
<comment type="caution">
    <text evidence="1">The sequence shown here is derived from an EMBL/GenBank/DDBJ whole genome shotgun (WGS) entry which is preliminary data.</text>
</comment>
<name>A0AAD6IAS8_PENCN</name>